<dbReference type="InterPro" id="IPR055979">
    <property type="entry name" value="DUF7557"/>
</dbReference>
<comment type="caution">
    <text evidence="1">The sequence shown here is derived from an EMBL/GenBank/DDBJ whole genome shotgun (WGS) entry which is preliminary data.</text>
</comment>
<dbReference type="Pfam" id="PF24434">
    <property type="entry name" value="DUF7557"/>
    <property type="match status" value="1"/>
</dbReference>
<dbReference type="EMBL" id="LNQE01001536">
    <property type="protein sequence ID" value="KUG15741.1"/>
    <property type="molecule type" value="Genomic_DNA"/>
</dbReference>
<sequence>MQAASTIYIREDLKEKLQALKQHPRESYNDVIERLVTLAVDQDPLNDEAIKGLEEALEDIRHHRLHSETEIMAEFGVE</sequence>
<proteinExistence type="predicted"/>
<accession>A0A0W8F4K0</accession>
<reference evidence="1" key="1">
    <citation type="journal article" date="2015" name="Proc. Natl. Acad. Sci. U.S.A.">
        <title>Networks of energetic and metabolic interactions define dynamics in microbial communities.</title>
        <authorList>
            <person name="Embree M."/>
            <person name="Liu J.K."/>
            <person name="Al-Bassam M.M."/>
            <person name="Zengler K."/>
        </authorList>
    </citation>
    <scope>NUCLEOTIDE SEQUENCE</scope>
</reference>
<name>A0A0W8F4K0_9ZZZZ</name>
<evidence type="ECO:0000313" key="1">
    <source>
        <dbReference type="EMBL" id="KUG15741.1"/>
    </source>
</evidence>
<protein>
    <submittedName>
        <fullName evidence="1">Uncharacterized protein</fullName>
    </submittedName>
</protein>
<gene>
    <name evidence="1" type="ORF">ASZ90_014608</name>
</gene>
<organism evidence="1">
    <name type="scientific">hydrocarbon metagenome</name>
    <dbReference type="NCBI Taxonomy" id="938273"/>
    <lineage>
        <taxon>unclassified sequences</taxon>
        <taxon>metagenomes</taxon>
        <taxon>ecological metagenomes</taxon>
    </lineage>
</organism>
<dbReference type="AlphaFoldDB" id="A0A0W8F4K0"/>